<evidence type="ECO:0000313" key="5">
    <source>
        <dbReference type="EMBL" id="WAH36123.1"/>
    </source>
</evidence>
<dbReference type="Gene3D" id="2.40.50.100">
    <property type="match status" value="1"/>
</dbReference>
<evidence type="ECO:0000256" key="2">
    <source>
        <dbReference type="ARBA" id="ARBA00022741"/>
    </source>
</evidence>
<evidence type="ECO:0000256" key="1">
    <source>
        <dbReference type="ARBA" id="ARBA00022448"/>
    </source>
</evidence>
<accession>A0ABY6Z0R2</accession>
<feature type="domain" description="ABC transporter" evidence="4">
    <location>
        <begin position="22"/>
        <end position="253"/>
    </location>
</feature>
<dbReference type="PROSITE" id="PS00211">
    <property type="entry name" value="ABC_TRANSPORTER_1"/>
    <property type="match status" value="1"/>
</dbReference>
<sequence length="357" mass="39968">MLMASKAALQETDDLTKEADGVVVDSLSVSYRANVVLKDVSLHVKRGEAITLLGNSGCGKTTLLRAIAGFVSPSRGRIQMAARDITNVPSHRRDIGFLHQQYALFPHLTVEQNVRFGLRERRVPKDVAEAKTDRVLSMVRLEGARAKYPSELSGGMQQRVALARCLVLEPKVLLLDEPLSALDANLRMELRHELKEMRRRFPDMTMIYVTHDRDEAMTFSDKIAVMRNGVIEQFGSPSDLYDHPENGFVARFLGELNEIPNEITQRLAHRQSNSSQVGQWYIRPERVVLSDELDISLPGVVKAVEWLGGTHRVQVEVMGGQGSTMTVTSTRLREDPYVGKQIAISFCPEDCMHVSCK</sequence>
<gene>
    <name evidence="5" type="ORF">NZD86_18010</name>
</gene>
<dbReference type="SUPFAM" id="SSF50331">
    <property type="entry name" value="MOP-like"/>
    <property type="match status" value="1"/>
</dbReference>
<dbReference type="PROSITE" id="PS50893">
    <property type="entry name" value="ABC_TRANSPORTER_2"/>
    <property type="match status" value="1"/>
</dbReference>
<dbReference type="GO" id="GO:0005524">
    <property type="term" value="F:ATP binding"/>
    <property type="evidence" value="ECO:0007669"/>
    <property type="project" value="UniProtKB-KW"/>
</dbReference>
<evidence type="ECO:0000259" key="4">
    <source>
        <dbReference type="PROSITE" id="PS50893"/>
    </source>
</evidence>
<protein>
    <submittedName>
        <fullName evidence="5">ABC transporter ATP-binding protein</fullName>
    </submittedName>
</protein>
<dbReference type="InterPro" id="IPR050093">
    <property type="entry name" value="ABC_SmlMolc_Importer"/>
</dbReference>
<keyword evidence="3 5" id="KW-0067">ATP-binding</keyword>
<dbReference type="PANTHER" id="PTHR42781">
    <property type="entry name" value="SPERMIDINE/PUTRESCINE IMPORT ATP-BINDING PROTEIN POTA"/>
    <property type="match status" value="1"/>
</dbReference>
<dbReference type="Proteomes" id="UP001164803">
    <property type="component" value="Chromosome"/>
</dbReference>
<dbReference type="Gene3D" id="3.40.50.300">
    <property type="entry name" value="P-loop containing nucleotide triphosphate hydrolases"/>
    <property type="match status" value="1"/>
</dbReference>
<name>A0ABY6Z0R2_9BACL</name>
<keyword evidence="1" id="KW-0813">Transport</keyword>
<dbReference type="Pfam" id="PF00005">
    <property type="entry name" value="ABC_tran"/>
    <property type="match status" value="1"/>
</dbReference>
<dbReference type="InterPro" id="IPR003439">
    <property type="entry name" value="ABC_transporter-like_ATP-bd"/>
</dbReference>
<dbReference type="SUPFAM" id="SSF52540">
    <property type="entry name" value="P-loop containing nucleoside triphosphate hydrolases"/>
    <property type="match status" value="1"/>
</dbReference>
<reference evidence="5" key="1">
    <citation type="submission" date="2022-08" db="EMBL/GenBank/DDBJ databases">
        <title>Alicyclobacillus dauci DSM2870, complete genome.</title>
        <authorList>
            <person name="Wang Q."/>
            <person name="Cai R."/>
            <person name="Wang Z."/>
        </authorList>
    </citation>
    <scope>NUCLEOTIDE SEQUENCE</scope>
    <source>
        <strain evidence="5">DSM 28700</strain>
    </source>
</reference>
<keyword evidence="6" id="KW-1185">Reference proteome</keyword>
<dbReference type="SMART" id="SM00382">
    <property type="entry name" value="AAA"/>
    <property type="match status" value="1"/>
</dbReference>
<dbReference type="InterPro" id="IPR008995">
    <property type="entry name" value="Mo/tungstate-bd_C_term_dom"/>
</dbReference>
<dbReference type="InterPro" id="IPR027417">
    <property type="entry name" value="P-loop_NTPase"/>
</dbReference>
<keyword evidence="2" id="KW-0547">Nucleotide-binding</keyword>
<dbReference type="InterPro" id="IPR013611">
    <property type="entry name" value="Transp-assoc_OB_typ2"/>
</dbReference>
<dbReference type="InterPro" id="IPR017871">
    <property type="entry name" value="ABC_transporter-like_CS"/>
</dbReference>
<evidence type="ECO:0000313" key="6">
    <source>
        <dbReference type="Proteomes" id="UP001164803"/>
    </source>
</evidence>
<proteinExistence type="predicted"/>
<dbReference type="InterPro" id="IPR003593">
    <property type="entry name" value="AAA+_ATPase"/>
</dbReference>
<dbReference type="EMBL" id="CP104064">
    <property type="protein sequence ID" value="WAH36123.1"/>
    <property type="molecule type" value="Genomic_DNA"/>
</dbReference>
<evidence type="ECO:0000256" key="3">
    <source>
        <dbReference type="ARBA" id="ARBA00022840"/>
    </source>
</evidence>
<organism evidence="5 6">
    <name type="scientific">Alicyclobacillus dauci</name>
    <dbReference type="NCBI Taxonomy" id="1475485"/>
    <lineage>
        <taxon>Bacteria</taxon>
        <taxon>Bacillati</taxon>
        <taxon>Bacillota</taxon>
        <taxon>Bacilli</taxon>
        <taxon>Bacillales</taxon>
        <taxon>Alicyclobacillaceae</taxon>
        <taxon>Alicyclobacillus</taxon>
    </lineage>
</organism>
<dbReference type="RefSeq" id="WP_268043431.1">
    <property type="nucleotide sequence ID" value="NZ_CP104064.1"/>
</dbReference>
<dbReference type="Pfam" id="PF08402">
    <property type="entry name" value="TOBE_2"/>
    <property type="match status" value="1"/>
</dbReference>
<dbReference type="PANTHER" id="PTHR42781:SF4">
    <property type="entry name" value="SPERMIDINE_PUTRESCINE IMPORT ATP-BINDING PROTEIN POTA"/>
    <property type="match status" value="1"/>
</dbReference>